<dbReference type="RefSeq" id="WP_011373514.1">
    <property type="nucleotide sequence ID" value="NC_007575.1"/>
</dbReference>
<dbReference type="OrthoDB" id="5334769at2"/>
<evidence type="ECO:0000313" key="2">
    <source>
        <dbReference type="EMBL" id="ABB45174.1"/>
    </source>
</evidence>
<dbReference type="PANTHER" id="PTHR15337">
    <property type="entry name" value="ANTERIOR GRADIENT PROTEIN-RELATED"/>
    <property type="match status" value="1"/>
</dbReference>
<sequence length="130" mass="15253">MKFLTSLFLSFLTLFGADNLLWLNDYEVAIKQAKEQNKGVYLFVGADDCRWCDRFKETTLSKDEVISKLKEEYILLYMSRDKHNIPKHFEVKGVPRHYFLTKDGKIIHADRGSREPDGFFALLDEVELKN</sequence>
<dbReference type="AlphaFoldDB" id="Q30PA7"/>
<dbReference type="InterPro" id="IPR036249">
    <property type="entry name" value="Thioredoxin-like_sf"/>
</dbReference>
<dbReference type="PANTHER" id="PTHR15337:SF11">
    <property type="entry name" value="THIOREDOXIN DOMAIN-CONTAINING PROTEIN"/>
    <property type="match status" value="1"/>
</dbReference>
<proteinExistence type="predicted"/>
<evidence type="ECO:0008006" key="4">
    <source>
        <dbReference type="Google" id="ProtNLM"/>
    </source>
</evidence>
<evidence type="ECO:0000256" key="1">
    <source>
        <dbReference type="ARBA" id="ARBA00022729"/>
    </source>
</evidence>
<reference evidence="2 3" key="1">
    <citation type="journal article" date="2008" name="Appl. Environ. Microbiol.">
        <title>Genome of the epsilonproteobacterial chemolithoautotroph Sulfurimonas denitrificans.</title>
        <authorList>
            <person name="Sievert S.M."/>
            <person name="Scott K.M."/>
            <person name="Klotz M.G."/>
            <person name="Chain P.S.G."/>
            <person name="Hauser L.J."/>
            <person name="Hemp J."/>
            <person name="Huegler M."/>
            <person name="Land M."/>
            <person name="Lapidus A."/>
            <person name="Larimer F.W."/>
            <person name="Lucas S."/>
            <person name="Malfatti S.A."/>
            <person name="Meyer F."/>
            <person name="Paulsen I.T."/>
            <person name="Ren Q."/>
            <person name="Simon J."/>
            <person name="Bailey K."/>
            <person name="Diaz E."/>
            <person name="Fitzpatrick K.A."/>
            <person name="Glover B."/>
            <person name="Gwatney N."/>
            <person name="Korajkic A."/>
            <person name="Long A."/>
            <person name="Mobberley J.M."/>
            <person name="Pantry S.N."/>
            <person name="Pazder G."/>
            <person name="Peterson S."/>
            <person name="Quintanilla J.D."/>
            <person name="Sprinkle R."/>
            <person name="Stephens J."/>
            <person name="Thomas P."/>
            <person name="Vaughn R."/>
            <person name="Weber M.J."/>
            <person name="Wooten L.L."/>
        </authorList>
    </citation>
    <scope>NUCLEOTIDE SEQUENCE [LARGE SCALE GENOMIC DNA]</scope>
    <source>
        <strain evidence="3">ATCC 33889 / DSM 1251</strain>
    </source>
</reference>
<evidence type="ECO:0000313" key="3">
    <source>
        <dbReference type="Proteomes" id="UP000002714"/>
    </source>
</evidence>
<dbReference type="Gene3D" id="3.40.30.10">
    <property type="entry name" value="Glutaredoxin"/>
    <property type="match status" value="1"/>
</dbReference>
<dbReference type="HOGENOM" id="CLU_090389_8_4_7"/>
<dbReference type="SUPFAM" id="SSF52833">
    <property type="entry name" value="Thioredoxin-like"/>
    <property type="match status" value="1"/>
</dbReference>
<protein>
    <recommendedName>
        <fullName evidence="4">DUF255 domain-containing protein</fullName>
    </recommendedName>
</protein>
<dbReference type="EMBL" id="CP000153">
    <property type="protein sequence ID" value="ABB45174.1"/>
    <property type="molecule type" value="Genomic_DNA"/>
</dbReference>
<gene>
    <name evidence="2" type="ordered locus">Suden_1900</name>
</gene>
<keyword evidence="1" id="KW-0732">Signal</keyword>
<organism evidence="2 3">
    <name type="scientific">Sulfurimonas denitrificans (strain ATCC 33889 / DSM 1251)</name>
    <name type="common">Thiomicrospira denitrificans (strain ATCC 33889 / DSM 1251)</name>
    <dbReference type="NCBI Taxonomy" id="326298"/>
    <lineage>
        <taxon>Bacteria</taxon>
        <taxon>Pseudomonadati</taxon>
        <taxon>Campylobacterota</taxon>
        <taxon>Epsilonproteobacteria</taxon>
        <taxon>Campylobacterales</taxon>
        <taxon>Sulfurimonadaceae</taxon>
        <taxon>Sulfurimonas</taxon>
    </lineage>
</organism>
<dbReference type="KEGG" id="tdn:Suden_1900"/>
<dbReference type="InterPro" id="IPR051099">
    <property type="entry name" value="AGR/TXD"/>
</dbReference>
<accession>Q30PA7</accession>
<dbReference type="Pfam" id="PF13899">
    <property type="entry name" value="Thioredoxin_7"/>
    <property type="match status" value="1"/>
</dbReference>
<dbReference type="eggNOG" id="COG1331">
    <property type="taxonomic scope" value="Bacteria"/>
</dbReference>
<dbReference type="Proteomes" id="UP000002714">
    <property type="component" value="Chromosome"/>
</dbReference>
<keyword evidence="3" id="KW-1185">Reference proteome</keyword>
<name>Q30PA7_SULDN</name>